<protein>
    <submittedName>
        <fullName evidence="6">HTH-type transcriptional activator CmpR</fullName>
    </submittedName>
</protein>
<gene>
    <name evidence="6" type="primary">cmpR_3</name>
    <name evidence="6" type="ORF">PH7735_04094</name>
</gene>
<dbReference type="InterPro" id="IPR005119">
    <property type="entry name" value="LysR_subst-bd"/>
</dbReference>
<dbReference type="PANTHER" id="PTHR30427">
    <property type="entry name" value="TRANSCRIPTIONAL ACTIVATOR PROTEIN LYSR"/>
    <property type="match status" value="1"/>
</dbReference>
<dbReference type="PANTHER" id="PTHR30427:SF1">
    <property type="entry name" value="TRANSCRIPTIONAL ACTIVATOR PROTEIN LYSR"/>
    <property type="match status" value="1"/>
</dbReference>
<comment type="similarity">
    <text evidence="1">Belongs to the LysR transcriptional regulatory family.</text>
</comment>
<keyword evidence="4" id="KW-0804">Transcription</keyword>
<dbReference type="InterPro" id="IPR036390">
    <property type="entry name" value="WH_DNA-bd_sf"/>
</dbReference>
<dbReference type="AlphaFoldDB" id="A0A0P1IJ63"/>
<dbReference type="Pfam" id="PF00126">
    <property type="entry name" value="HTH_1"/>
    <property type="match status" value="1"/>
</dbReference>
<dbReference type="EMBL" id="CYTW01000008">
    <property type="protein sequence ID" value="CUK15955.1"/>
    <property type="molecule type" value="Genomic_DNA"/>
</dbReference>
<dbReference type="PRINTS" id="PR00039">
    <property type="entry name" value="HTHLYSR"/>
</dbReference>
<evidence type="ECO:0000259" key="5">
    <source>
        <dbReference type="PROSITE" id="PS50931"/>
    </source>
</evidence>
<keyword evidence="7" id="KW-1185">Reference proteome</keyword>
<keyword evidence="3" id="KW-0238">DNA-binding</keyword>
<evidence type="ECO:0000313" key="7">
    <source>
        <dbReference type="Proteomes" id="UP000051870"/>
    </source>
</evidence>
<dbReference type="GO" id="GO:0003700">
    <property type="term" value="F:DNA-binding transcription factor activity"/>
    <property type="evidence" value="ECO:0007669"/>
    <property type="project" value="InterPro"/>
</dbReference>
<name>A0A0P1IJ63_9RHOB</name>
<dbReference type="Pfam" id="PF03466">
    <property type="entry name" value="LysR_substrate"/>
    <property type="match status" value="1"/>
</dbReference>
<keyword evidence="2" id="KW-0805">Transcription regulation</keyword>
<dbReference type="STRING" id="1715693.PH7735_04094"/>
<dbReference type="Gene3D" id="3.40.190.290">
    <property type="match status" value="1"/>
</dbReference>
<feature type="domain" description="HTH lysR-type" evidence="5">
    <location>
        <begin position="6"/>
        <end position="63"/>
    </location>
</feature>
<evidence type="ECO:0000256" key="4">
    <source>
        <dbReference type="ARBA" id="ARBA00023163"/>
    </source>
</evidence>
<dbReference type="GO" id="GO:0010628">
    <property type="term" value="P:positive regulation of gene expression"/>
    <property type="evidence" value="ECO:0007669"/>
    <property type="project" value="TreeGrafter"/>
</dbReference>
<dbReference type="SUPFAM" id="SSF46785">
    <property type="entry name" value="Winged helix' DNA-binding domain"/>
    <property type="match status" value="1"/>
</dbReference>
<dbReference type="InterPro" id="IPR036388">
    <property type="entry name" value="WH-like_DNA-bd_sf"/>
</dbReference>
<organism evidence="6 7">
    <name type="scientific">Shimia thalassica</name>
    <dbReference type="NCBI Taxonomy" id="1715693"/>
    <lineage>
        <taxon>Bacteria</taxon>
        <taxon>Pseudomonadati</taxon>
        <taxon>Pseudomonadota</taxon>
        <taxon>Alphaproteobacteria</taxon>
        <taxon>Rhodobacterales</taxon>
        <taxon>Roseobacteraceae</taxon>
    </lineage>
</organism>
<dbReference type="Gene3D" id="1.10.10.10">
    <property type="entry name" value="Winged helix-like DNA-binding domain superfamily/Winged helix DNA-binding domain"/>
    <property type="match status" value="1"/>
</dbReference>
<dbReference type="InterPro" id="IPR000847">
    <property type="entry name" value="LysR_HTH_N"/>
</dbReference>
<evidence type="ECO:0000313" key="6">
    <source>
        <dbReference type="EMBL" id="CUK15955.1"/>
    </source>
</evidence>
<dbReference type="SUPFAM" id="SSF53850">
    <property type="entry name" value="Periplasmic binding protein-like II"/>
    <property type="match status" value="1"/>
</dbReference>
<evidence type="ECO:0000256" key="2">
    <source>
        <dbReference type="ARBA" id="ARBA00023015"/>
    </source>
</evidence>
<accession>A0A0P1IJ63</accession>
<dbReference type="PROSITE" id="PS50931">
    <property type="entry name" value="HTH_LYSR"/>
    <property type="match status" value="1"/>
</dbReference>
<reference evidence="7" key="1">
    <citation type="submission" date="2015-09" db="EMBL/GenBank/DDBJ databases">
        <authorList>
            <person name="Rodrigo-Torres Lidia"/>
            <person name="Arahal R.David."/>
        </authorList>
    </citation>
    <scope>NUCLEOTIDE SEQUENCE [LARGE SCALE GENOMIC DNA]</scope>
    <source>
        <strain evidence="7">CECT 7735</strain>
    </source>
</reference>
<proteinExistence type="inferred from homology"/>
<evidence type="ECO:0000256" key="1">
    <source>
        <dbReference type="ARBA" id="ARBA00009437"/>
    </source>
</evidence>
<sequence>MGHMRLRFRQLQAFHAIVEVGTVTGAAEALGISQPGISNLLAELERQTGLKLFERLHGRLVPTPEAELMHREIDTVVRGLDHVTQTVVDLQNKQAGQLQVASQHSMSFGFMPKLIAEFAKSRPDMNISFQSQYSTKIQEWVLSGLFEIGICEMPMLYDTLHSYPINVETRIALHKDNPLAGHEVLTPDLLRNEPFLVMGPDHITQRRLRDAFERANIPLNAKVHSHLFKNLLAFVKEGMGVALLDRFGLEFDYDNRFVARRFEPTIMMEMAVITSGTRPLSQLGQEFLALLLAELQPYTADDKPIVRGK</sequence>
<dbReference type="Proteomes" id="UP000051870">
    <property type="component" value="Unassembled WGS sequence"/>
</dbReference>
<dbReference type="GO" id="GO:0043565">
    <property type="term" value="F:sequence-specific DNA binding"/>
    <property type="evidence" value="ECO:0007669"/>
    <property type="project" value="TreeGrafter"/>
</dbReference>
<evidence type="ECO:0000256" key="3">
    <source>
        <dbReference type="ARBA" id="ARBA00023125"/>
    </source>
</evidence>